<dbReference type="PRINTS" id="PR00111">
    <property type="entry name" value="ABHYDROLASE"/>
</dbReference>
<evidence type="ECO:0000256" key="6">
    <source>
        <dbReference type="ARBA" id="ARBA00043742"/>
    </source>
</evidence>
<dbReference type="SUPFAM" id="SSF53474">
    <property type="entry name" value="alpha/beta-Hydrolases"/>
    <property type="match status" value="1"/>
</dbReference>
<comment type="similarity">
    <text evidence="1">Belongs to the AB hydrolase superfamily.</text>
</comment>
<dbReference type="GO" id="GO:0005739">
    <property type="term" value="C:mitochondrion"/>
    <property type="evidence" value="ECO:0007669"/>
    <property type="project" value="TreeGrafter"/>
</dbReference>
<dbReference type="EMBL" id="OV696686">
    <property type="protein sequence ID" value="CAH1231661.1"/>
    <property type="molecule type" value="Genomic_DNA"/>
</dbReference>
<comment type="catalytic activity">
    <reaction evidence="9">
        <text>1,2-didecanoylglycerol + H2O = decanoylglycerol + decanoate + H(+)</text>
        <dbReference type="Rhea" id="RHEA:48596"/>
        <dbReference type="ChEBI" id="CHEBI:11152"/>
        <dbReference type="ChEBI" id="CHEBI:15377"/>
        <dbReference type="ChEBI" id="CHEBI:15378"/>
        <dbReference type="ChEBI" id="CHEBI:27689"/>
        <dbReference type="ChEBI" id="CHEBI:90605"/>
    </reaction>
</comment>
<comment type="catalytic activity">
    <reaction evidence="5">
        <text>a 1,2-diacyl-sn-glycerol + H2O = a 2-acylglycerol + a fatty acid + H(+)</text>
        <dbReference type="Rhea" id="RHEA:33275"/>
        <dbReference type="ChEBI" id="CHEBI:15377"/>
        <dbReference type="ChEBI" id="CHEBI:15378"/>
        <dbReference type="ChEBI" id="CHEBI:17389"/>
        <dbReference type="ChEBI" id="CHEBI:17815"/>
        <dbReference type="ChEBI" id="CHEBI:28868"/>
        <dbReference type="EC" id="3.1.1.116"/>
    </reaction>
</comment>
<dbReference type="FunFam" id="3.40.50.1820:FF:000039">
    <property type="entry name" value="Esterase ybfF"/>
    <property type="match status" value="1"/>
</dbReference>
<dbReference type="OrthoDB" id="8119704at2759"/>
<organism evidence="13 14">
    <name type="scientific">Branchiostoma lanceolatum</name>
    <name type="common">Common lancelet</name>
    <name type="synonym">Amphioxus lanceolatum</name>
    <dbReference type="NCBI Taxonomy" id="7740"/>
    <lineage>
        <taxon>Eukaryota</taxon>
        <taxon>Metazoa</taxon>
        <taxon>Chordata</taxon>
        <taxon>Cephalochordata</taxon>
        <taxon>Leptocardii</taxon>
        <taxon>Amphioxiformes</taxon>
        <taxon>Branchiostomatidae</taxon>
        <taxon>Branchiostoma</taxon>
    </lineage>
</organism>
<evidence type="ECO:0000256" key="7">
    <source>
        <dbReference type="ARBA" id="ARBA00044064"/>
    </source>
</evidence>
<name>A0A8J9VZS5_BRALA</name>
<dbReference type="InterPro" id="IPR029058">
    <property type="entry name" value="AB_hydrolase_fold"/>
</dbReference>
<evidence type="ECO:0000259" key="12">
    <source>
        <dbReference type="Pfam" id="PF00561"/>
    </source>
</evidence>
<comment type="catalytic activity">
    <reaction evidence="10">
        <text>1-octadecanoyl-2-(9Z-octadecenoyl)-sn-glycerol + H2O = 2-(9Z-octadecenoyl)-glycerol + octadecanoate + H(+)</text>
        <dbReference type="Rhea" id="RHEA:77103"/>
        <dbReference type="ChEBI" id="CHEBI:15377"/>
        <dbReference type="ChEBI" id="CHEBI:15378"/>
        <dbReference type="ChEBI" id="CHEBI:25629"/>
        <dbReference type="ChEBI" id="CHEBI:73990"/>
        <dbReference type="ChEBI" id="CHEBI:75468"/>
    </reaction>
</comment>
<comment type="catalytic activity">
    <reaction evidence="8">
        <text>1-octadecanoyl-2-(4Z,7Z,10Z,13Z,16Z,19Z-docosahexaenoyl)-sn-glycerol + H2O = 2-(4Z,7Z,10Z,13Z,16Z,19Z-docosahexaenoyl)-glycerol + octadecanoate + H(+)</text>
        <dbReference type="Rhea" id="RHEA:77107"/>
        <dbReference type="ChEBI" id="CHEBI:15377"/>
        <dbReference type="ChEBI" id="CHEBI:15378"/>
        <dbReference type="ChEBI" id="CHEBI:25629"/>
        <dbReference type="ChEBI" id="CHEBI:77129"/>
        <dbReference type="ChEBI" id="CHEBI:186738"/>
    </reaction>
</comment>
<accession>A0A8J9VZS5</accession>
<dbReference type="InterPro" id="IPR000073">
    <property type="entry name" value="AB_hydrolase_1"/>
</dbReference>
<evidence type="ECO:0000313" key="14">
    <source>
        <dbReference type="Proteomes" id="UP000838412"/>
    </source>
</evidence>
<dbReference type="PANTHER" id="PTHR46118">
    <property type="entry name" value="PROTEIN ABHD11"/>
    <property type="match status" value="1"/>
</dbReference>
<dbReference type="Proteomes" id="UP000838412">
    <property type="component" value="Chromosome 1"/>
</dbReference>
<evidence type="ECO:0000256" key="2">
    <source>
        <dbReference type="ARBA" id="ARBA00022801"/>
    </source>
</evidence>
<protein>
    <recommendedName>
        <fullName evidence="7">sn-1-specific diacylglycerol lipase ABHD11</fullName>
        <ecNumber evidence="3">3.1.1.116</ecNumber>
    </recommendedName>
    <alternativeName>
        <fullName evidence="4">Alpha/beta hydrolase domain-containing protein 11</fullName>
    </alternativeName>
</protein>
<comment type="catalytic activity">
    <reaction evidence="11">
        <text>1-octadecanoyl-2-(5Z,8Z,11Z,14Z-eicosatetraenoyl)-sn-glycerol + H2O = 2-(5Z,8Z,11Z,14Z-eicosatetraenoyl)-glycerol + octadecanoate + H(+)</text>
        <dbReference type="Rhea" id="RHEA:38507"/>
        <dbReference type="ChEBI" id="CHEBI:15377"/>
        <dbReference type="ChEBI" id="CHEBI:15378"/>
        <dbReference type="ChEBI" id="CHEBI:25629"/>
        <dbReference type="ChEBI" id="CHEBI:52392"/>
        <dbReference type="ChEBI" id="CHEBI:75728"/>
    </reaction>
</comment>
<dbReference type="InterPro" id="IPR000639">
    <property type="entry name" value="Epox_hydrolase-like"/>
</dbReference>
<dbReference type="AlphaFoldDB" id="A0A8J9VZS5"/>
<keyword evidence="14" id="KW-1185">Reference proteome</keyword>
<reference evidence="13" key="1">
    <citation type="submission" date="2022-01" db="EMBL/GenBank/DDBJ databases">
        <authorList>
            <person name="Braso-Vives M."/>
        </authorList>
    </citation>
    <scope>NUCLEOTIDE SEQUENCE</scope>
</reference>
<dbReference type="EC" id="3.1.1.116" evidence="3"/>
<evidence type="ECO:0000256" key="9">
    <source>
        <dbReference type="ARBA" id="ARBA00048504"/>
    </source>
</evidence>
<evidence type="ECO:0000256" key="11">
    <source>
        <dbReference type="ARBA" id="ARBA00048919"/>
    </source>
</evidence>
<evidence type="ECO:0000256" key="1">
    <source>
        <dbReference type="ARBA" id="ARBA00008645"/>
    </source>
</evidence>
<dbReference type="PANTHER" id="PTHR46118:SF4">
    <property type="entry name" value="PROTEIN ABHD11"/>
    <property type="match status" value="1"/>
</dbReference>
<gene>
    <name evidence="13" type="primary">ABHD11</name>
    <name evidence="13" type="ORF">BLAG_LOCUS1304</name>
</gene>
<dbReference type="GO" id="GO:0052689">
    <property type="term" value="F:carboxylic ester hydrolase activity"/>
    <property type="evidence" value="ECO:0007669"/>
    <property type="project" value="TreeGrafter"/>
</dbReference>
<dbReference type="Gene3D" id="3.40.50.1820">
    <property type="entry name" value="alpha/beta hydrolase"/>
    <property type="match status" value="1"/>
</dbReference>
<proteinExistence type="inferred from homology"/>
<dbReference type="Pfam" id="PF00561">
    <property type="entry name" value="Abhydrolase_1"/>
    <property type="match status" value="1"/>
</dbReference>
<keyword evidence="2" id="KW-0378">Hydrolase</keyword>
<sequence>MFASRGHTTSWQGKMEVSYRQAALFLRHAVLASRTVPQTRCLCNTRSISTVKLECDTFGKRTNNTSPLVILHGLFGSKQNWHSISRNLARKIDRQILAIDIRNHGESEHSDVMDYPSMAADVAATMKEEGVERGILVGHSMGGKVAMTLALQEAPLVEKLIVVDTTPTTSAGKIVFPKIIEGMKNIKFHTEWTLSKTRSEADKTLLQTIPDLGVRQFILTNLVEDDNGWFSWRVNIAAIEKNLEQIWSFPQFKHVSYHGDTLFLGGGKSPYISESHYPEIKRLFPKALVTHIPDSGHWVHTEKPKEFMEAVTDFIRK</sequence>
<dbReference type="PRINTS" id="PR00412">
    <property type="entry name" value="EPOXHYDRLASE"/>
</dbReference>
<evidence type="ECO:0000256" key="3">
    <source>
        <dbReference type="ARBA" id="ARBA00026104"/>
    </source>
</evidence>
<evidence type="ECO:0000256" key="5">
    <source>
        <dbReference type="ARBA" id="ARBA00043667"/>
    </source>
</evidence>
<comment type="catalytic activity">
    <reaction evidence="6">
        <text>a 1,3-diacyl-sn-glycerol + H2O = a 1-acyl-sn-glycerol + a fatty acid + H(+)</text>
        <dbReference type="Rhea" id="RHEA:38503"/>
        <dbReference type="ChEBI" id="CHEBI:15377"/>
        <dbReference type="ChEBI" id="CHEBI:15378"/>
        <dbReference type="ChEBI" id="CHEBI:28868"/>
        <dbReference type="ChEBI" id="CHEBI:64683"/>
        <dbReference type="ChEBI" id="CHEBI:77272"/>
    </reaction>
</comment>
<evidence type="ECO:0000256" key="10">
    <source>
        <dbReference type="ARBA" id="ARBA00048513"/>
    </source>
</evidence>
<feature type="domain" description="AB hydrolase-1" evidence="12">
    <location>
        <begin position="67"/>
        <end position="304"/>
    </location>
</feature>
<evidence type="ECO:0000256" key="4">
    <source>
        <dbReference type="ARBA" id="ARBA00042703"/>
    </source>
</evidence>
<evidence type="ECO:0000313" key="13">
    <source>
        <dbReference type="EMBL" id="CAH1231661.1"/>
    </source>
</evidence>
<evidence type="ECO:0000256" key="8">
    <source>
        <dbReference type="ARBA" id="ARBA00048283"/>
    </source>
</evidence>